<dbReference type="AlphaFoldDB" id="F1T5B6"/>
<dbReference type="EMBL" id="ACGK02000001">
    <property type="protein sequence ID" value="EGF23847.1"/>
    <property type="molecule type" value="Genomic_DNA"/>
</dbReference>
<sequence>MCTREFCIHRSCTAKPHASHTYCACSARGRKLHGDVTAGYS</sequence>
<dbReference type="Proteomes" id="UP000005947">
    <property type="component" value="Unassembled WGS sequence"/>
</dbReference>
<proteinExistence type="predicted"/>
<keyword evidence="2" id="KW-1185">Reference proteome</keyword>
<organism evidence="1 2">
    <name type="scientific">Fannyhessea vaginae DSM 15829</name>
    <dbReference type="NCBI Taxonomy" id="525256"/>
    <lineage>
        <taxon>Bacteria</taxon>
        <taxon>Bacillati</taxon>
        <taxon>Actinomycetota</taxon>
        <taxon>Coriobacteriia</taxon>
        <taxon>Coriobacteriales</taxon>
        <taxon>Atopobiaceae</taxon>
        <taxon>Fannyhessea</taxon>
    </lineage>
</organism>
<gene>
    <name evidence="1" type="ORF">HMPREF0091_10794</name>
</gene>
<name>F1T5B6_9ACTN</name>
<protein>
    <submittedName>
        <fullName evidence="1">Uncharacterized protein</fullName>
    </submittedName>
</protein>
<reference evidence="1 2" key="1">
    <citation type="submission" date="2011-02" db="EMBL/GenBank/DDBJ databases">
        <authorList>
            <person name="Muzny D."/>
            <person name="Qin X."/>
            <person name="Buhay C."/>
            <person name="Dugan-Rocha S."/>
            <person name="Ding Y."/>
            <person name="Chen G."/>
            <person name="Hawes A."/>
            <person name="Holder M."/>
            <person name="Jhangiani S."/>
            <person name="Johnson A."/>
            <person name="Khan Z."/>
            <person name="Li Z."/>
            <person name="Liu W."/>
            <person name="Liu X."/>
            <person name="Perez L."/>
            <person name="Shen H."/>
            <person name="Wang Q."/>
            <person name="Watt J."/>
            <person name="Xi L."/>
            <person name="Xin Y."/>
            <person name="Zhou J."/>
            <person name="Deng J."/>
            <person name="Jiang H."/>
            <person name="Liu Y."/>
            <person name="Qu J."/>
            <person name="Song X.-Z."/>
            <person name="Zhang L."/>
            <person name="Villasana D."/>
            <person name="Johnson A."/>
            <person name="Liu J."/>
            <person name="Liyanage D."/>
            <person name="Lorensuhewa L."/>
            <person name="Robinson T."/>
            <person name="Song A."/>
            <person name="Song B.-B."/>
            <person name="Dinh H."/>
            <person name="Thornton R."/>
            <person name="Coyle M."/>
            <person name="Francisco L."/>
            <person name="Jackson L."/>
            <person name="Javaid M."/>
            <person name="Korchina V."/>
            <person name="Kovar C."/>
            <person name="Mata R."/>
            <person name="Mathew T."/>
            <person name="Ngo R."/>
            <person name="Nguyen L."/>
            <person name="Nguyen N."/>
            <person name="Okwuonu G."/>
            <person name="Ongeri F."/>
            <person name="Pham C."/>
            <person name="Simmons D."/>
            <person name="Wilczek-Boney K."/>
            <person name="Hale W."/>
            <person name="Jakkamsetti A."/>
            <person name="Pham P."/>
            <person name="Ruth R."/>
            <person name="San Lucas F."/>
            <person name="Warren J."/>
            <person name="Zhang J."/>
            <person name="Zhao Z."/>
            <person name="Zhou C."/>
            <person name="Zhu D."/>
            <person name="Lee S."/>
            <person name="Bess C."/>
            <person name="Blankenburg K."/>
            <person name="Forbes L."/>
            <person name="Fu Q."/>
            <person name="Gubbala S."/>
            <person name="Hirani K."/>
            <person name="Jayaseelan J.C."/>
            <person name="Lara F."/>
            <person name="Munidasa M."/>
            <person name="Palculict T."/>
            <person name="Patil S."/>
            <person name="Pu L.-L."/>
            <person name="Saada N."/>
            <person name="Tang L."/>
            <person name="Weissenberger G."/>
            <person name="Zhu Y."/>
            <person name="Hemphill L."/>
            <person name="Shang Y."/>
            <person name="Youmans B."/>
            <person name="Ayvaz T."/>
            <person name="Ross M."/>
            <person name="Santibanez J."/>
            <person name="Aqrawi P."/>
            <person name="Gross S."/>
            <person name="Joshi V."/>
            <person name="Fowler G."/>
            <person name="Nazareth L."/>
            <person name="Reid J."/>
            <person name="Worley K."/>
            <person name="Petrosino J."/>
            <person name="Highlander S."/>
            <person name="Gibbs R."/>
        </authorList>
    </citation>
    <scope>NUCLEOTIDE SEQUENCE [LARGE SCALE GENOMIC DNA]</scope>
    <source>
        <strain evidence="1 2">DSM 15829</strain>
    </source>
</reference>
<evidence type="ECO:0000313" key="2">
    <source>
        <dbReference type="Proteomes" id="UP000005947"/>
    </source>
</evidence>
<evidence type="ECO:0000313" key="1">
    <source>
        <dbReference type="EMBL" id="EGF23847.1"/>
    </source>
</evidence>
<accession>F1T5B6</accession>
<comment type="caution">
    <text evidence="1">The sequence shown here is derived from an EMBL/GenBank/DDBJ whole genome shotgun (WGS) entry which is preliminary data.</text>
</comment>